<keyword evidence="1" id="KW-0732">Signal</keyword>
<feature type="signal peptide" evidence="1">
    <location>
        <begin position="1"/>
        <end position="19"/>
    </location>
</feature>
<name>A0AA38IAG8_9CUCU</name>
<evidence type="ECO:0000313" key="2">
    <source>
        <dbReference type="EMBL" id="KAJ3652135.1"/>
    </source>
</evidence>
<comment type="caution">
    <text evidence="2">The sequence shown here is derived from an EMBL/GenBank/DDBJ whole genome shotgun (WGS) entry which is preliminary data.</text>
</comment>
<protein>
    <submittedName>
        <fullName evidence="2">Uncharacterized protein</fullName>
    </submittedName>
</protein>
<evidence type="ECO:0000313" key="3">
    <source>
        <dbReference type="Proteomes" id="UP001168821"/>
    </source>
</evidence>
<dbReference type="Proteomes" id="UP001168821">
    <property type="component" value="Unassembled WGS sequence"/>
</dbReference>
<keyword evidence="3" id="KW-1185">Reference proteome</keyword>
<proteinExistence type="predicted"/>
<organism evidence="2 3">
    <name type="scientific">Zophobas morio</name>
    <dbReference type="NCBI Taxonomy" id="2755281"/>
    <lineage>
        <taxon>Eukaryota</taxon>
        <taxon>Metazoa</taxon>
        <taxon>Ecdysozoa</taxon>
        <taxon>Arthropoda</taxon>
        <taxon>Hexapoda</taxon>
        <taxon>Insecta</taxon>
        <taxon>Pterygota</taxon>
        <taxon>Neoptera</taxon>
        <taxon>Endopterygota</taxon>
        <taxon>Coleoptera</taxon>
        <taxon>Polyphaga</taxon>
        <taxon>Cucujiformia</taxon>
        <taxon>Tenebrionidae</taxon>
        <taxon>Zophobas</taxon>
    </lineage>
</organism>
<dbReference type="EMBL" id="JALNTZ010000005">
    <property type="protein sequence ID" value="KAJ3652135.1"/>
    <property type="molecule type" value="Genomic_DNA"/>
</dbReference>
<reference evidence="2" key="1">
    <citation type="journal article" date="2023" name="G3 (Bethesda)">
        <title>Whole genome assemblies of Zophobas morio and Tenebrio molitor.</title>
        <authorList>
            <person name="Kaur S."/>
            <person name="Stinson S.A."/>
            <person name="diCenzo G.C."/>
        </authorList>
    </citation>
    <scope>NUCLEOTIDE SEQUENCE</scope>
    <source>
        <strain evidence="2">QUZm001</strain>
    </source>
</reference>
<evidence type="ECO:0000256" key="1">
    <source>
        <dbReference type="SAM" id="SignalP"/>
    </source>
</evidence>
<feature type="chain" id="PRO_5041298898" evidence="1">
    <location>
        <begin position="20"/>
        <end position="206"/>
    </location>
</feature>
<sequence length="206" mass="22604">MMVLLRLFLLLVFVSEILSNPLFYNTPQALVLFASSASASASTSGGNIANLRQTKAANLQDSLDDDDFFKDSVENQQNEEKDQNENPMPNFVQRKLAKIMNVLGLLNSLSNPASPDNKVESEQDDFDKDFNEDFSRENLEQKVGYVYNKPTKANKSANQVSANRMDFSPANIGVFFLELIGSLVGLAYGAAAQLNHPGSTTTPTSI</sequence>
<dbReference type="AlphaFoldDB" id="A0AA38IAG8"/>
<gene>
    <name evidence="2" type="ORF">Zmor_018126</name>
</gene>
<accession>A0AA38IAG8</accession>